<evidence type="ECO:0000313" key="9">
    <source>
        <dbReference type="Proteomes" id="UP000316256"/>
    </source>
</evidence>
<keyword evidence="3" id="KW-1003">Cell membrane</keyword>
<comment type="similarity">
    <text evidence="2">Belongs to the DoxX family.</text>
</comment>
<sequence>MDRTRSSAPGLDVRGASTLEATALGLFRIVVGFLFFVHGTTDLFGFPAMPWSGHLAAFASWPYWWAGLIELVGGFLVMIGLGTRGAALICSGAMAYAYFTVHQPHGALPILNGGEPAALYSWAFLLIAAVGPGAFAVGSVMHSRGRGDRASRRRRLTTTVSPL</sequence>
<evidence type="ECO:0000256" key="2">
    <source>
        <dbReference type="ARBA" id="ARBA00006679"/>
    </source>
</evidence>
<evidence type="ECO:0000256" key="4">
    <source>
        <dbReference type="ARBA" id="ARBA00022692"/>
    </source>
</evidence>
<feature type="transmembrane region" description="Helical" evidence="7">
    <location>
        <begin position="119"/>
        <end position="143"/>
    </location>
</feature>
<reference evidence="8 9" key="1">
    <citation type="submission" date="2019-06" db="EMBL/GenBank/DDBJ databases">
        <title>Rhodococcus spaelei sp. nov., isolated from a cave.</title>
        <authorList>
            <person name="Lee S.D."/>
        </authorList>
    </citation>
    <scope>NUCLEOTIDE SEQUENCE [LARGE SCALE GENOMIC DNA]</scope>
    <source>
        <strain evidence="8 9">C9-5</strain>
    </source>
</reference>
<gene>
    <name evidence="8" type="ORF">FK531_13070</name>
</gene>
<keyword evidence="4 7" id="KW-0812">Transmembrane</keyword>
<feature type="transmembrane region" description="Helical" evidence="7">
    <location>
        <begin position="21"/>
        <end position="39"/>
    </location>
</feature>
<dbReference type="OrthoDB" id="9808524at2"/>
<dbReference type="Pfam" id="PF07681">
    <property type="entry name" value="DoxX"/>
    <property type="match status" value="1"/>
</dbReference>
<dbReference type="Proteomes" id="UP000316256">
    <property type="component" value="Unassembled WGS sequence"/>
</dbReference>
<dbReference type="GO" id="GO:0005886">
    <property type="term" value="C:plasma membrane"/>
    <property type="evidence" value="ECO:0007669"/>
    <property type="project" value="UniProtKB-SubCell"/>
</dbReference>
<dbReference type="InterPro" id="IPR032808">
    <property type="entry name" value="DoxX"/>
</dbReference>
<keyword evidence="9" id="KW-1185">Reference proteome</keyword>
<dbReference type="PANTHER" id="PTHR33452">
    <property type="entry name" value="OXIDOREDUCTASE CATD-RELATED"/>
    <property type="match status" value="1"/>
</dbReference>
<dbReference type="RefSeq" id="WP_142099968.1">
    <property type="nucleotide sequence ID" value="NZ_VIGH01000005.1"/>
</dbReference>
<feature type="transmembrane region" description="Helical" evidence="7">
    <location>
        <begin position="75"/>
        <end position="99"/>
    </location>
</feature>
<evidence type="ECO:0000313" key="8">
    <source>
        <dbReference type="EMBL" id="TQF68730.1"/>
    </source>
</evidence>
<protein>
    <submittedName>
        <fullName evidence="8">DoxX family protein</fullName>
    </submittedName>
</protein>
<evidence type="ECO:0000256" key="6">
    <source>
        <dbReference type="ARBA" id="ARBA00023136"/>
    </source>
</evidence>
<dbReference type="InterPro" id="IPR051907">
    <property type="entry name" value="DoxX-like_oxidoreductase"/>
</dbReference>
<keyword evidence="6 7" id="KW-0472">Membrane</keyword>
<evidence type="ECO:0000256" key="7">
    <source>
        <dbReference type="SAM" id="Phobius"/>
    </source>
</evidence>
<evidence type="ECO:0000256" key="5">
    <source>
        <dbReference type="ARBA" id="ARBA00022989"/>
    </source>
</evidence>
<proteinExistence type="inferred from homology"/>
<dbReference type="AlphaFoldDB" id="A0A541B8S7"/>
<organism evidence="8 9">
    <name type="scientific">Rhodococcus spelaei</name>
    <dbReference type="NCBI Taxonomy" id="2546320"/>
    <lineage>
        <taxon>Bacteria</taxon>
        <taxon>Bacillati</taxon>
        <taxon>Actinomycetota</taxon>
        <taxon>Actinomycetes</taxon>
        <taxon>Mycobacteriales</taxon>
        <taxon>Nocardiaceae</taxon>
        <taxon>Rhodococcus</taxon>
    </lineage>
</organism>
<accession>A0A541B8S7</accession>
<name>A0A541B8S7_9NOCA</name>
<evidence type="ECO:0000256" key="3">
    <source>
        <dbReference type="ARBA" id="ARBA00022475"/>
    </source>
</evidence>
<evidence type="ECO:0000256" key="1">
    <source>
        <dbReference type="ARBA" id="ARBA00004651"/>
    </source>
</evidence>
<dbReference type="EMBL" id="VIGH01000005">
    <property type="protein sequence ID" value="TQF68730.1"/>
    <property type="molecule type" value="Genomic_DNA"/>
</dbReference>
<comment type="caution">
    <text evidence="8">The sequence shown here is derived from an EMBL/GenBank/DDBJ whole genome shotgun (WGS) entry which is preliminary data.</text>
</comment>
<keyword evidence="5 7" id="KW-1133">Transmembrane helix</keyword>
<comment type="subcellular location">
    <subcellularLocation>
        <location evidence="1">Cell membrane</location>
        <topology evidence="1">Multi-pass membrane protein</topology>
    </subcellularLocation>
</comment>
<dbReference type="PANTHER" id="PTHR33452:SF4">
    <property type="entry name" value="BLL4328 PROTEIN"/>
    <property type="match status" value="1"/>
</dbReference>